<dbReference type="AlphaFoldDB" id="A0A1L3GIY4"/>
<sequence>MIDWHCHLLPGLDDGSRNLDESLAMGRLLAEAGFTDIYCTPHCLHGAYDNTPRGVRHATSGLQQAFLEHGIPLTLHPGMEYYLDEIMLANLDALQPLGDTRLVLVEAAQQASPEFVKQALFQLLRRKWVPVMAHPERFPLFERSPARETPCGWLRRLWPLRKMSSLPVVPQTEPLTQTLANMGCLFQGNISSFAGWYGPDVTEQARLHLAGGLYDYFGTDAHNPKGLKKTLAAGLDAIAALQAENCRGDGILAKG</sequence>
<keyword evidence="6" id="KW-1185">Reference proteome</keyword>
<dbReference type="STRING" id="29542.A6070_06060"/>
<dbReference type="Gene3D" id="3.20.20.140">
    <property type="entry name" value="Metal-dependent hydrolases"/>
    <property type="match status" value="1"/>
</dbReference>
<protein>
    <recommendedName>
        <fullName evidence="2">protein-tyrosine-phosphatase</fullName>
        <ecNumber evidence="2">3.1.3.48</ecNumber>
    </recommendedName>
</protein>
<comment type="similarity">
    <text evidence="1">Belongs to the metallo-dependent hydrolases superfamily. CpsB/CapC family.</text>
</comment>
<name>A0A1L3GIY4_SYNAC</name>
<evidence type="ECO:0000313" key="5">
    <source>
        <dbReference type="EMBL" id="APG25658.1"/>
    </source>
</evidence>
<dbReference type="InterPro" id="IPR016667">
    <property type="entry name" value="Caps_polysacc_synth_CpsB/CapC"/>
</dbReference>
<accession>A0A1L3GIY4</accession>
<dbReference type="EMBL" id="CP015518">
    <property type="protein sequence ID" value="APG25658.1"/>
    <property type="molecule type" value="Genomic_DNA"/>
</dbReference>
<dbReference type="Pfam" id="PF19567">
    <property type="entry name" value="CpsB_CapC"/>
    <property type="match status" value="1"/>
</dbReference>
<dbReference type="RefSeq" id="WP_072287498.1">
    <property type="nucleotide sequence ID" value="NZ_CP015455.1"/>
</dbReference>
<dbReference type="GO" id="GO:0004725">
    <property type="term" value="F:protein tyrosine phosphatase activity"/>
    <property type="evidence" value="ECO:0007669"/>
    <property type="project" value="UniProtKB-EC"/>
</dbReference>
<reference evidence="5 6" key="1">
    <citation type="journal article" date="2017" name="Genome Announc.">
        <title>Complete Genome Sequences of Two Acetylene-Fermenting Pelobacter acetylenicus Strains.</title>
        <authorList>
            <person name="Sutton J.M."/>
            <person name="Baesman S.M."/>
            <person name="Fierst J.L."/>
            <person name="Poret-Peterson A.T."/>
            <person name="Oremland R.S."/>
            <person name="Dunlap D.S."/>
            <person name="Akob D.M."/>
        </authorList>
    </citation>
    <scope>NUCLEOTIDE SEQUENCE [LARGE SCALE GENOMIC DNA]</scope>
    <source>
        <strain evidence="5 6">DSM 3247</strain>
    </source>
</reference>
<dbReference type="KEGG" id="pace:A6070_06060"/>
<proteinExistence type="inferred from homology"/>
<dbReference type="GO" id="GO:0030145">
    <property type="term" value="F:manganese ion binding"/>
    <property type="evidence" value="ECO:0007669"/>
    <property type="project" value="InterPro"/>
</dbReference>
<dbReference type="InterPro" id="IPR016195">
    <property type="entry name" value="Pol/histidinol_Pase-like"/>
</dbReference>
<dbReference type="PANTHER" id="PTHR39181:SF1">
    <property type="entry name" value="TYROSINE-PROTEIN PHOSPHATASE YWQE"/>
    <property type="match status" value="1"/>
</dbReference>
<dbReference type="Proteomes" id="UP000182264">
    <property type="component" value="Chromosome"/>
</dbReference>
<dbReference type="PIRSF" id="PIRSF016557">
    <property type="entry name" value="Caps_synth_CpsB"/>
    <property type="match status" value="1"/>
</dbReference>
<evidence type="ECO:0000256" key="4">
    <source>
        <dbReference type="ARBA" id="ARBA00051722"/>
    </source>
</evidence>
<evidence type="ECO:0000256" key="3">
    <source>
        <dbReference type="ARBA" id="ARBA00022801"/>
    </source>
</evidence>
<keyword evidence="3" id="KW-0378">Hydrolase</keyword>
<gene>
    <name evidence="5" type="ORF">A7E75_12025</name>
</gene>
<dbReference type="OrthoDB" id="9788539at2"/>
<evidence type="ECO:0000313" key="6">
    <source>
        <dbReference type="Proteomes" id="UP000182264"/>
    </source>
</evidence>
<dbReference type="EC" id="3.1.3.48" evidence="2"/>
<evidence type="ECO:0000256" key="2">
    <source>
        <dbReference type="ARBA" id="ARBA00013064"/>
    </source>
</evidence>
<dbReference type="PANTHER" id="PTHR39181">
    <property type="entry name" value="TYROSINE-PROTEIN PHOSPHATASE YWQE"/>
    <property type="match status" value="1"/>
</dbReference>
<comment type="catalytic activity">
    <reaction evidence="4">
        <text>O-phospho-L-tyrosyl-[protein] + H2O = L-tyrosyl-[protein] + phosphate</text>
        <dbReference type="Rhea" id="RHEA:10684"/>
        <dbReference type="Rhea" id="RHEA-COMP:10136"/>
        <dbReference type="Rhea" id="RHEA-COMP:20101"/>
        <dbReference type="ChEBI" id="CHEBI:15377"/>
        <dbReference type="ChEBI" id="CHEBI:43474"/>
        <dbReference type="ChEBI" id="CHEBI:46858"/>
        <dbReference type="ChEBI" id="CHEBI:61978"/>
        <dbReference type="EC" id="3.1.3.48"/>
    </reaction>
</comment>
<dbReference type="SUPFAM" id="SSF89550">
    <property type="entry name" value="PHP domain-like"/>
    <property type="match status" value="1"/>
</dbReference>
<organism evidence="5 6">
    <name type="scientific">Syntrophotalea acetylenica</name>
    <name type="common">Pelobacter acetylenicus</name>
    <dbReference type="NCBI Taxonomy" id="29542"/>
    <lineage>
        <taxon>Bacteria</taxon>
        <taxon>Pseudomonadati</taxon>
        <taxon>Thermodesulfobacteriota</taxon>
        <taxon>Desulfuromonadia</taxon>
        <taxon>Desulfuromonadales</taxon>
        <taxon>Syntrophotaleaceae</taxon>
        <taxon>Syntrophotalea</taxon>
    </lineage>
</organism>
<evidence type="ECO:0000256" key="1">
    <source>
        <dbReference type="ARBA" id="ARBA00005750"/>
    </source>
</evidence>